<evidence type="ECO:0000313" key="3">
    <source>
        <dbReference type="EMBL" id="PSR84391.1"/>
    </source>
</evidence>
<dbReference type="Proteomes" id="UP000241462">
    <property type="component" value="Unassembled WGS sequence"/>
</dbReference>
<feature type="region of interest" description="Disordered" evidence="1">
    <location>
        <begin position="156"/>
        <end position="191"/>
    </location>
</feature>
<evidence type="ECO:0000313" key="4">
    <source>
        <dbReference type="Proteomes" id="UP000241462"/>
    </source>
</evidence>
<evidence type="ECO:0000256" key="2">
    <source>
        <dbReference type="SAM" id="SignalP"/>
    </source>
</evidence>
<keyword evidence="4" id="KW-1185">Reference proteome</keyword>
<accession>A0A2T3A7Q3</accession>
<dbReference type="STRING" id="2025994.A0A2T3A7Q3"/>
<evidence type="ECO:0000256" key="1">
    <source>
        <dbReference type="SAM" id="MobiDB-lite"/>
    </source>
</evidence>
<sequence>MGVRRSLCLSVCLLVIPLRRLDNKIKDAASGGAYFADTSPSSAILATRHGKFHVRLWDLPSASHITTLKVSFYVQAQMRSREYFTRWPSLAVYREDDDTIKLYPTASFSSLSSTGFAKKPFGKPRVIELRKTGLPHLPKLPELAYSATGPLLVAAAGPRPPRPGHPPPEHGALLMAWQPDGDASSHSSRSN</sequence>
<keyword evidence="2" id="KW-0732">Signal</keyword>
<gene>
    <name evidence="3" type="ORF">BD289DRAFT_482800</name>
</gene>
<dbReference type="EMBL" id="KZ678444">
    <property type="protein sequence ID" value="PSR84391.1"/>
    <property type="molecule type" value="Genomic_DNA"/>
</dbReference>
<name>A0A2T3A7Q3_9PEZI</name>
<evidence type="ECO:0008006" key="5">
    <source>
        <dbReference type="Google" id="ProtNLM"/>
    </source>
</evidence>
<protein>
    <recommendedName>
        <fullName evidence="5">WD40-repeat-containing domain protein</fullName>
    </recommendedName>
</protein>
<feature type="chain" id="PRO_5015494001" description="WD40-repeat-containing domain protein" evidence="2">
    <location>
        <begin position="22"/>
        <end position="191"/>
    </location>
</feature>
<dbReference type="OrthoDB" id="5242786at2759"/>
<dbReference type="AlphaFoldDB" id="A0A2T3A7Q3"/>
<proteinExistence type="predicted"/>
<dbReference type="InParanoid" id="A0A2T3A7Q3"/>
<reference evidence="3 4" key="1">
    <citation type="journal article" date="2018" name="Mycol. Prog.">
        <title>Coniella lustricola, a new species from submerged detritus.</title>
        <authorList>
            <person name="Raudabaugh D.B."/>
            <person name="Iturriaga T."/>
            <person name="Carver A."/>
            <person name="Mondo S."/>
            <person name="Pangilinan J."/>
            <person name="Lipzen A."/>
            <person name="He G."/>
            <person name="Amirebrahimi M."/>
            <person name="Grigoriev I.V."/>
            <person name="Miller A.N."/>
        </authorList>
    </citation>
    <scope>NUCLEOTIDE SEQUENCE [LARGE SCALE GENOMIC DNA]</scope>
    <source>
        <strain evidence="3 4">B22-T-1</strain>
    </source>
</reference>
<feature type="signal peptide" evidence="2">
    <location>
        <begin position="1"/>
        <end position="21"/>
    </location>
</feature>
<organism evidence="3 4">
    <name type="scientific">Coniella lustricola</name>
    <dbReference type="NCBI Taxonomy" id="2025994"/>
    <lineage>
        <taxon>Eukaryota</taxon>
        <taxon>Fungi</taxon>
        <taxon>Dikarya</taxon>
        <taxon>Ascomycota</taxon>
        <taxon>Pezizomycotina</taxon>
        <taxon>Sordariomycetes</taxon>
        <taxon>Sordariomycetidae</taxon>
        <taxon>Diaporthales</taxon>
        <taxon>Schizoparmaceae</taxon>
        <taxon>Coniella</taxon>
    </lineage>
</organism>